<dbReference type="InterPro" id="IPR012476">
    <property type="entry name" value="GLE1"/>
</dbReference>
<evidence type="ECO:0000256" key="7">
    <source>
        <dbReference type="ARBA" id="ARBA00023132"/>
    </source>
</evidence>
<evidence type="ECO:0000256" key="5">
    <source>
        <dbReference type="ARBA" id="ARBA00022927"/>
    </source>
</evidence>
<sequence>STGDYLKVAGYKRNDYDELESECIYSERMAGMLALFAAIVQTPDVGGQPNPFPIHHAWAWLARIINMAPQAISPLLVQTLLSIAGTATLNAYGSQMHKLLQAIYSQWLSKLTDISPLARAGKSNLAIFLEEYLQSGKICECEGRNNKNR</sequence>
<organism evidence="11 12">
    <name type="scientific">Coemansia brasiliensis</name>
    <dbReference type="NCBI Taxonomy" id="2650707"/>
    <lineage>
        <taxon>Eukaryota</taxon>
        <taxon>Fungi</taxon>
        <taxon>Fungi incertae sedis</taxon>
        <taxon>Zoopagomycota</taxon>
        <taxon>Kickxellomycotina</taxon>
        <taxon>Kickxellomycetes</taxon>
        <taxon>Kickxellales</taxon>
        <taxon>Kickxellaceae</taxon>
        <taxon>Coemansia</taxon>
    </lineage>
</organism>
<dbReference type="EMBL" id="JANBUW010001117">
    <property type="protein sequence ID" value="KAJ2844317.1"/>
    <property type="molecule type" value="Genomic_DNA"/>
</dbReference>
<evidence type="ECO:0000313" key="12">
    <source>
        <dbReference type="Proteomes" id="UP001139887"/>
    </source>
</evidence>
<dbReference type="Proteomes" id="UP001139887">
    <property type="component" value="Unassembled WGS sequence"/>
</dbReference>
<gene>
    <name evidence="11" type="primary">GLE1_2</name>
    <name evidence="11" type="ORF">IWW36_005234</name>
</gene>
<name>A0A9W8I3I5_9FUNG</name>
<comment type="caution">
    <text evidence="11">The sequence shown here is derived from an EMBL/GenBank/DDBJ whole genome shotgun (WGS) entry which is preliminary data.</text>
</comment>
<evidence type="ECO:0000256" key="1">
    <source>
        <dbReference type="ARBA" id="ARBA00004567"/>
    </source>
</evidence>
<keyword evidence="7" id="KW-0906">Nuclear pore complex</keyword>
<reference evidence="11" key="1">
    <citation type="submission" date="2022-07" db="EMBL/GenBank/DDBJ databases">
        <title>Phylogenomic reconstructions and comparative analyses of Kickxellomycotina fungi.</title>
        <authorList>
            <person name="Reynolds N.K."/>
            <person name="Stajich J.E."/>
            <person name="Barry K."/>
            <person name="Grigoriev I.V."/>
            <person name="Crous P."/>
            <person name="Smith M.E."/>
        </authorList>
    </citation>
    <scope>NUCLEOTIDE SEQUENCE</scope>
    <source>
        <strain evidence="11">NRRL 1566</strain>
    </source>
</reference>
<proteinExistence type="inferred from homology"/>
<keyword evidence="8" id="KW-0539">Nucleus</keyword>
<dbReference type="GO" id="GO:0015031">
    <property type="term" value="P:protein transport"/>
    <property type="evidence" value="ECO:0007669"/>
    <property type="project" value="UniProtKB-KW"/>
</dbReference>
<evidence type="ECO:0000256" key="10">
    <source>
        <dbReference type="ARBA" id="ARBA00029983"/>
    </source>
</evidence>
<dbReference type="InterPro" id="IPR038506">
    <property type="entry name" value="GLE1-like_sf"/>
</dbReference>
<keyword evidence="4" id="KW-0509">mRNA transport</keyword>
<dbReference type="GO" id="GO:0005543">
    <property type="term" value="F:phospholipid binding"/>
    <property type="evidence" value="ECO:0007669"/>
    <property type="project" value="TreeGrafter"/>
</dbReference>
<dbReference type="AlphaFoldDB" id="A0A9W8I3I5"/>
<dbReference type="Pfam" id="PF07817">
    <property type="entry name" value="GLE1"/>
    <property type="match status" value="1"/>
</dbReference>
<evidence type="ECO:0000256" key="8">
    <source>
        <dbReference type="ARBA" id="ARBA00023242"/>
    </source>
</evidence>
<dbReference type="PANTHER" id="PTHR12960:SF0">
    <property type="entry name" value="MRNA EXPORT FACTOR GLE1"/>
    <property type="match status" value="1"/>
</dbReference>
<evidence type="ECO:0000256" key="3">
    <source>
        <dbReference type="ARBA" id="ARBA00022448"/>
    </source>
</evidence>
<dbReference type="GO" id="GO:0005737">
    <property type="term" value="C:cytoplasm"/>
    <property type="evidence" value="ECO:0007669"/>
    <property type="project" value="TreeGrafter"/>
</dbReference>
<dbReference type="GO" id="GO:0016973">
    <property type="term" value="P:poly(A)+ mRNA export from nucleus"/>
    <property type="evidence" value="ECO:0007669"/>
    <property type="project" value="InterPro"/>
</dbReference>
<evidence type="ECO:0000256" key="4">
    <source>
        <dbReference type="ARBA" id="ARBA00022816"/>
    </source>
</evidence>
<dbReference type="Gene3D" id="1.25.40.510">
    <property type="entry name" value="GLE1-like"/>
    <property type="match status" value="1"/>
</dbReference>
<keyword evidence="12" id="KW-1185">Reference proteome</keyword>
<keyword evidence="3" id="KW-0813">Transport</keyword>
<dbReference type="GO" id="GO:0044614">
    <property type="term" value="C:nuclear pore cytoplasmic filaments"/>
    <property type="evidence" value="ECO:0007669"/>
    <property type="project" value="TreeGrafter"/>
</dbReference>
<evidence type="ECO:0000313" key="11">
    <source>
        <dbReference type="EMBL" id="KAJ2844317.1"/>
    </source>
</evidence>
<protein>
    <recommendedName>
        <fullName evidence="9">mRNA export factor GLE1</fullName>
    </recommendedName>
    <alternativeName>
        <fullName evidence="10">Nucleoporin GLE1</fullName>
    </alternativeName>
</protein>
<accession>A0A9W8I3I5</accession>
<evidence type="ECO:0000256" key="9">
    <source>
        <dbReference type="ARBA" id="ARBA00026227"/>
    </source>
</evidence>
<evidence type="ECO:0000256" key="6">
    <source>
        <dbReference type="ARBA" id="ARBA00023010"/>
    </source>
</evidence>
<keyword evidence="6" id="KW-0811">Translocation</keyword>
<keyword evidence="5" id="KW-0653">Protein transport</keyword>
<dbReference type="GO" id="GO:0000822">
    <property type="term" value="F:inositol hexakisphosphate binding"/>
    <property type="evidence" value="ECO:0007669"/>
    <property type="project" value="TreeGrafter"/>
</dbReference>
<feature type="non-terminal residue" evidence="11">
    <location>
        <position position="1"/>
    </location>
</feature>
<comment type="subcellular location">
    <subcellularLocation>
        <location evidence="1">Nucleus</location>
        <location evidence="1">Nuclear pore complex</location>
    </subcellularLocation>
</comment>
<dbReference type="GO" id="GO:0031369">
    <property type="term" value="F:translation initiation factor binding"/>
    <property type="evidence" value="ECO:0007669"/>
    <property type="project" value="TreeGrafter"/>
</dbReference>
<dbReference type="OrthoDB" id="420884at2759"/>
<dbReference type="PANTHER" id="PTHR12960">
    <property type="entry name" value="GLE-1-RELATED"/>
    <property type="match status" value="1"/>
</dbReference>
<evidence type="ECO:0000256" key="2">
    <source>
        <dbReference type="ARBA" id="ARBA00011056"/>
    </source>
</evidence>
<comment type="similarity">
    <text evidence="2">Belongs to the GLE1 family.</text>
</comment>